<dbReference type="PROSITE" id="PS00866">
    <property type="entry name" value="CPSASE_1"/>
    <property type="match status" value="1"/>
</dbReference>
<dbReference type="SUPFAM" id="SSF56059">
    <property type="entry name" value="Glutathione synthetase ATP-binding domain-like"/>
    <property type="match status" value="1"/>
</dbReference>
<dbReference type="PANTHER" id="PTHR18866">
    <property type="entry name" value="CARBOXYLASE:PYRUVATE/ACETYL-COA/PROPIONYL-COA CARBOXYLASE"/>
    <property type="match status" value="1"/>
</dbReference>
<dbReference type="Pfam" id="PF02786">
    <property type="entry name" value="CPSase_L_D2"/>
    <property type="match status" value="1"/>
</dbReference>
<feature type="domain" description="Biotin carboxylation" evidence="8">
    <location>
        <begin position="4"/>
        <end position="447"/>
    </location>
</feature>
<dbReference type="PROSITE" id="PS50975">
    <property type="entry name" value="ATP_GRASP"/>
    <property type="match status" value="1"/>
</dbReference>
<protein>
    <submittedName>
        <fullName evidence="9">Biotin carboxylase of acetyl-CoA carboxylase</fullName>
    </submittedName>
</protein>
<dbReference type="GO" id="GO:0016874">
    <property type="term" value="F:ligase activity"/>
    <property type="evidence" value="ECO:0007669"/>
    <property type="project" value="UniProtKB-KW"/>
</dbReference>
<dbReference type="InterPro" id="IPR050856">
    <property type="entry name" value="Biotin_carboxylase_complex"/>
</dbReference>
<evidence type="ECO:0000259" key="8">
    <source>
        <dbReference type="PROSITE" id="PS50979"/>
    </source>
</evidence>
<evidence type="ECO:0000313" key="10">
    <source>
        <dbReference type="Proteomes" id="UP000064967"/>
    </source>
</evidence>
<organism evidence="9 10">
    <name type="scientific">Labilithrix luteola</name>
    <dbReference type="NCBI Taxonomy" id="1391654"/>
    <lineage>
        <taxon>Bacteria</taxon>
        <taxon>Pseudomonadati</taxon>
        <taxon>Myxococcota</taxon>
        <taxon>Polyangia</taxon>
        <taxon>Polyangiales</taxon>
        <taxon>Labilitrichaceae</taxon>
        <taxon>Labilithrix</taxon>
    </lineage>
</organism>
<dbReference type="PANTHER" id="PTHR18866:SF33">
    <property type="entry name" value="METHYLCROTONOYL-COA CARBOXYLASE SUBUNIT ALPHA, MITOCHONDRIAL-RELATED"/>
    <property type="match status" value="1"/>
</dbReference>
<evidence type="ECO:0000256" key="6">
    <source>
        <dbReference type="SAM" id="MobiDB-lite"/>
    </source>
</evidence>
<dbReference type="STRING" id="1391654.AKJ09_01073"/>
<dbReference type="SUPFAM" id="SSF52440">
    <property type="entry name" value="PreATP-grasp domain"/>
    <property type="match status" value="1"/>
</dbReference>
<evidence type="ECO:0000256" key="3">
    <source>
        <dbReference type="ARBA" id="ARBA00022840"/>
    </source>
</evidence>
<dbReference type="InterPro" id="IPR011054">
    <property type="entry name" value="Rudment_hybrid_motif"/>
</dbReference>
<evidence type="ECO:0000259" key="7">
    <source>
        <dbReference type="PROSITE" id="PS50975"/>
    </source>
</evidence>
<dbReference type="GO" id="GO:0046872">
    <property type="term" value="F:metal ion binding"/>
    <property type="evidence" value="ECO:0007669"/>
    <property type="project" value="InterPro"/>
</dbReference>
<gene>
    <name evidence="9" type="ORF">AKJ09_01073</name>
</gene>
<dbReference type="SMART" id="SM00878">
    <property type="entry name" value="Biotin_carb_C"/>
    <property type="match status" value="1"/>
</dbReference>
<keyword evidence="2 5" id="KW-0547">Nucleotide-binding</keyword>
<keyword evidence="1" id="KW-0436">Ligase</keyword>
<dbReference type="InterPro" id="IPR011764">
    <property type="entry name" value="Biotin_carboxylation_dom"/>
</dbReference>
<keyword evidence="10" id="KW-1185">Reference proteome</keyword>
<proteinExistence type="predicted"/>
<dbReference type="PATRIC" id="fig|1391654.3.peg.1093"/>
<keyword evidence="3 5" id="KW-0067">ATP-binding</keyword>
<dbReference type="EMBL" id="CP012333">
    <property type="protein sequence ID" value="AKU94409.1"/>
    <property type="molecule type" value="Genomic_DNA"/>
</dbReference>
<sequence length="505" mass="54865">MPRAFKKVLVANRGEIAVRVTRTLHEMGIRAVAIYSDADRAALHVRVADEAYHVGPAPAAESYLRIEKVIDVAKKAGCDAIHPGYGFLSENPDFAEACERAGITFIGPPASAMRQMGSKTAARIKMQAAGVPIVPGAMCETTDEAIAAAKKIGFPVMLKAASGGGGKGMRLVNAENEMASAWERARSEAKKFFGDDTVYIEKAILRPRHVEIQVLGDRDGNMVHVFERDCSIQRRNQKVVEETPSPAASRELVARMGAIAVQGAKAVGYHSAGTFEFLLADDGSFYFLEMNTRLQVEHPVTELVSGLDLVREMVLVAQGEKLQFTQTDLVSRGAAIQCRVYAEDPSNGFLPSPGRIEHLVTPAGPGVRDDGGAYPGANISSFYDPLVSKLCVWAPTRERAVARMRRALSEYIVTGIRTNLAFHEKLFQHPEFVAGRYDTGFIERYADQLLGYPLVPEADQQAVAAAVAIAAARMERATGANTAQQGESGSRLSPWVETHRARQLR</sequence>
<dbReference type="InterPro" id="IPR011761">
    <property type="entry name" value="ATP-grasp"/>
</dbReference>
<dbReference type="RefSeq" id="WP_146646012.1">
    <property type="nucleotide sequence ID" value="NZ_CP012333.1"/>
</dbReference>
<dbReference type="KEGG" id="llu:AKJ09_01073"/>
<dbReference type="SUPFAM" id="SSF51246">
    <property type="entry name" value="Rudiment single hybrid motif"/>
    <property type="match status" value="1"/>
</dbReference>
<dbReference type="PROSITE" id="PS00867">
    <property type="entry name" value="CPSASE_2"/>
    <property type="match status" value="1"/>
</dbReference>
<dbReference type="FunFam" id="3.30.470.20:FF:000028">
    <property type="entry name" value="Methylcrotonoyl-CoA carboxylase subunit alpha, mitochondrial"/>
    <property type="match status" value="1"/>
</dbReference>
<dbReference type="Proteomes" id="UP000064967">
    <property type="component" value="Chromosome"/>
</dbReference>
<dbReference type="InterPro" id="IPR005481">
    <property type="entry name" value="BC-like_N"/>
</dbReference>
<dbReference type="OrthoDB" id="9769961at2"/>
<dbReference type="NCBIfam" id="NF006367">
    <property type="entry name" value="PRK08591.1"/>
    <property type="match status" value="1"/>
</dbReference>
<dbReference type="GO" id="GO:0005524">
    <property type="term" value="F:ATP binding"/>
    <property type="evidence" value="ECO:0007669"/>
    <property type="project" value="UniProtKB-UniRule"/>
</dbReference>
<dbReference type="InterPro" id="IPR005479">
    <property type="entry name" value="CPAse_ATP-bd"/>
</dbReference>
<evidence type="ECO:0000256" key="1">
    <source>
        <dbReference type="ARBA" id="ARBA00022598"/>
    </source>
</evidence>
<evidence type="ECO:0000256" key="5">
    <source>
        <dbReference type="PROSITE-ProRule" id="PRU00409"/>
    </source>
</evidence>
<dbReference type="Pfam" id="PF02785">
    <property type="entry name" value="Biotin_carb_C"/>
    <property type="match status" value="1"/>
</dbReference>
<evidence type="ECO:0000313" key="9">
    <source>
        <dbReference type="EMBL" id="AKU94409.1"/>
    </source>
</evidence>
<dbReference type="PROSITE" id="PS50979">
    <property type="entry name" value="BC"/>
    <property type="match status" value="1"/>
</dbReference>
<feature type="compositionally biased region" description="Polar residues" evidence="6">
    <location>
        <begin position="480"/>
        <end position="491"/>
    </location>
</feature>
<evidence type="ECO:0000256" key="2">
    <source>
        <dbReference type="ARBA" id="ARBA00022741"/>
    </source>
</evidence>
<name>A0A0K1PMS1_9BACT</name>
<evidence type="ECO:0000256" key="4">
    <source>
        <dbReference type="ARBA" id="ARBA00023267"/>
    </source>
</evidence>
<keyword evidence="4" id="KW-0092">Biotin</keyword>
<dbReference type="InterPro" id="IPR016185">
    <property type="entry name" value="PreATP-grasp_dom_sf"/>
</dbReference>
<dbReference type="AlphaFoldDB" id="A0A0K1PMS1"/>
<dbReference type="Gene3D" id="3.30.470.20">
    <property type="entry name" value="ATP-grasp fold, B domain"/>
    <property type="match status" value="1"/>
</dbReference>
<dbReference type="Pfam" id="PF00289">
    <property type="entry name" value="Biotin_carb_N"/>
    <property type="match status" value="1"/>
</dbReference>
<accession>A0A0K1PMS1</accession>
<dbReference type="FunFam" id="3.30.1490.20:FF:000003">
    <property type="entry name" value="acetyl-CoA carboxylase isoform X1"/>
    <property type="match status" value="1"/>
</dbReference>
<feature type="domain" description="ATP-grasp" evidence="7">
    <location>
        <begin position="123"/>
        <end position="318"/>
    </location>
</feature>
<dbReference type="FunFam" id="3.40.50.20:FF:000010">
    <property type="entry name" value="Propionyl-CoA carboxylase subunit alpha"/>
    <property type="match status" value="1"/>
</dbReference>
<feature type="region of interest" description="Disordered" evidence="6">
    <location>
        <begin position="480"/>
        <end position="505"/>
    </location>
</feature>
<reference evidence="9 10" key="1">
    <citation type="submission" date="2015-08" db="EMBL/GenBank/DDBJ databases">
        <authorList>
            <person name="Babu N.S."/>
            <person name="Beckwith C.J."/>
            <person name="Beseler K.G."/>
            <person name="Brison A."/>
            <person name="Carone J.V."/>
            <person name="Caskin T.P."/>
            <person name="Diamond M."/>
            <person name="Durham M.E."/>
            <person name="Foxe J.M."/>
            <person name="Go M."/>
            <person name="Henderson B.A."/>
            <person name="Jones I.B."/>
            <person name="McGettigan J.A."/>
            <person name="Micheletti S.J."/>
            <person name="Nasrallah M.E."/>
            <person name="Ortiz D."/>
            <person name="Piller C.R."/>
            <person name="Privatt S.R."/>
            <person name="Schneider S.L."/>
            <person name="Sharp S."/>
            <person name="Smith T.C."/>
            <person name="Stanton J.D."/>
            <person name="Ullery H.E."/>
            <person name="Wilson R.J."/>
            <person name="Serrano M.G."/>
            <person name="Buck G."/>
            <person name="Lee V."/>
            <person name="Wang Y."/>
            <person name="Carvalho R."/>
            <person name="Voegtly L."/>
            <person name="Shi R."/>
            <person name="Duckworth R."/>
            <person name="Johnson A."/>
            <person name="Loviza R."/>
            <person name="Walstead R."/>
            <person name="Shah Z."/>
            <person name="Kiflezghi M."/>
            <person name="Wade K."/>
            <person name="Ball S.L."/>
            <person name="Bradley K.W."/>
            <person name="Asai D.J."/>
            <person name="Bowman C.A."/>
            <person name="Russell D.A."/>
            <person name="Pope W.H."/>
            <person name="Jacobs-Sera D."/>
            <person name="Hendrix R.W."/>
            <person name="Hatfull G.F."/>
        </authorList>
    </citation>
    <scope>NUCLEOTIDE SEQUENCE [LARGE SCALE GENOMIC DNA]</scope>
    <source>
        <strain evidence="9 10">DSM 27648</strain>
    </source>
</reference>
<dbReference type="InterPro" id="IPR005482">
    <property type="entry name" value="Biotin_COase_C"/>
</dbReference>